<evidence type="ECO:0000256" key="1">
    <source>
        <dbReference type="SAM" id="MobiDB-lite"/>
    </source>
</evidence>
<gene>
    <name evidence="2" type="ORF">GNI_157790</name>
</gene>
<feature type="region of interest" description="Disordered" evidence="1">
    <location>
        <begin position="23"/>
        <end position="47"/>
    </location>
</feature>
<evidence type="ECO:0000313" key="3">
    <source>
        <dbReference type="Proteomes" id="UP000019763"/>
    </source>
</evidence>
<dbReference type="GeneID" id="22915493"/>
<sequence>MHVLAVAEGSTFVSLPNAGLNCGADKGETGKGPQSGENSSSPTSTSYVPRMGRMTAYARPMFANSVEGYLRLRDSLSEQEWKAMESINDSNLETCRLDYLELAGIIGLFVDFPFGAVKGDIFRRLKMNTAERDIWTSGCLLECAKVPTRKLLEMCVNKLNYNPGVQIWVLESFRAKRLRYSSYLSRSCDDKSLARGLLEPVIRQLRHCRLSVSDFLDRQVEKVSQNESFVSRIFSQPDMIAKITEDFVRRKEKPAPAKIAEESVTPTEEEAAVGPLIYVATSGGPTKLAEARDTFRDDFDAYEKLQTVLPTATRQRLKKVSEIDFRKCGLDYLELGQIISLYVDNPFGGVWPREGAGHDPADVLGVNPESRKADVWTTGCLLQYAAVPISDLVDFCSDTLGFATRLHGKPSLECLKPATLTYINDAERPAHGRKERLAQFMDQLKDVTLTSSEFAAMQCKNFLNNQQVTVGLIAANRAKNIAPEGGDWLGGKLPSEVEVEVETGTGKDRLVWEMQQPGDTHRPSENVLRFRTSKRSPEMPVYILTDCVRNSFALKKPAVIKDDAEAAKIVDELLPASVRMNMAFNMKVEDLLECRLDYVEAARIICKYIKKPFGSITHTAQQKFLEYLDKKKKVVNLQGWMSGCILRYAKVPIDRLKRVCIETLRFIPNPDPWFLECLRIHPMTISHYNRVRNSITDPDEYLATYENAVITADTYFELQTHPRQIIRRRLQQLVLQPHPQKPPTILQSARDPSSHDPSSHDPSPGAELEPRRGIKRLFPHRGRAFPAEEPSQKRSVPVTRLIPGTNLAPATQSAQNATVTRRMTDELAAEVADGVSDAVTHGMADGLADHETSRQIRPEVTDQLLAEQLADQLNSATSLLEDADRSLAVFVTDRSANEFLGSTTVCPKPEAVTRNSVPSMDSVLGVFAEEMQHILPPMSPCSLGELAELL</sequence>
<dbReference type="Proteomes" id="UP000019763">
    <property type="component" value="Unassembled WGS sequence"/>
</dbReference>
<comment type="caution">
    <text evidence="2">The sequence shown here is derived from an EMBL/GenBank/DDBJ whole genome shotgun (WGS) entry which is preliminary data.</text>
</comment>
<keyword evidence="3" id="KW-1185">Reference proteome</keyword>
<dbReference type="EMBL" id="AFNH02001174">
    <property type="protein sequence ID" value="EZG43816.1"/>
    <property type="molecule type" value="Genomic_DNA"/>
</dbReference>
<accession>A0A023AYS1</accession>
<organism evidence="2 3">
    <name type="scientific">Gregarina niphandrodes</name>
    <name type="common">Septate eugregarine</name>
    <dbReference type="NCBI Taxonomy" id="110365"/>
    <lineage>
        <taxon>Eukaryota</taxon>
        <taxon>Sar</taxon>
        <taxon>Alveolata</taxon>
        <taxon>Apicomplexa</taxon>
        <taxon>Conoidasida</taxon>
        <taxon>Gregarinasina</taxon>
        <taxon>Eugregarinorida</taxon>
        <taxon>Gregarinidae</taxon>
        <taxon>Gregarina</taxon>
    </lineage>
</organism>
<name>A0A023AYS1_GRENI</name>
<dbReference type="AlphaFoldDB" id="A0A023AYS1"/>
<feature type="region of interest" description="Disordered" evidence="1">
    <location>
        <begin position="737"/>
        <end position="817"/>
    </location>
</feature>
<evidence type="ECO:0000313" key="2">
    <source>
        <dbReference type="EMBL" id="EZG43816.1"/>
    </source>
</evidence>
<protein>
    <submittedName>
        <fullName evidence="2">Uncharacterized protein</fullName>
    </submittedName>
</protein>
<reference evidence="2" key="1">
    <citation type="submission" date="2013-12" db="EMBL/GenBank/DDBJ databases">
        <authorList>
            <person name="Omoto C.K."/>
            <person name="Sibley D."/>
            <person name="Venepally P."/>
            <person name="Hadjithomas M."/>
            <person name="Karamycheva S."/>
            <person name="Brunk B."/>
            <person name="Roos D."/>
            <person name="Caler E."/>
            <person name="Lorenzi H."/>
        </authorList>
    </citation>
    <scope>NUCLEOTIDE SEQUENCE</scope>
</reference>
<proteinExistence type="predicted"/>
<dbReference type="RefSeq" id="XP_011133000.1">
    <property type="nucleotide sequence ID" value="XM_011134698.1"/>
</dbReference>
<dbReference type="VEuPathDB" id="CryptoDB:GNI_157790"/>
<feature type="compositionally biased region" description="Basic residues" evidence="1">
    <location>
        <begin position="773"/>
        <end position="783"/>
    </location>
</feature>
<feature type="compositionally biased region" description="Polar residues" evidence="1">
    <location>
        <begin position="808"/>
        <end position="817"/>
    </location>
</feature>